<reference evidence="8 9" key="1">
    <citation type="submission" date="2024-01" db="EMBL/GenBank/DDBJ databases">
        <title>The complete chloroplast genome sequence of Lithospermum erythrorhizon: insights into the phylogenetic relationship among Boraginaceae species and the maternal lineages of purple gromwells.</title>
        <authorList>
            <person name="Okada T."/>
            <person name="Watanabe K."/>
        </authorList>
    </citation>
    <scope>NUCLEOTIDE SEQUENCE [LARGE SCALE GENOMIC DNA]</scope>
</reference>
<evidence type="ECO:0000313" key="9">
    <source>
        <dbReference type="Proteomes" id="UP001454036"/>
    </source>
</evidence>
<evidence type="ECO:0000313" key="8">
    <source>
        <dbReference type="EMBL" id="GAA0158745.1"/>
    </source>
</evidence>
<dbReference type="GO" id="GO:0003964">
    <property type="term" value="F:RNA-directed DNA polymerase activity"/>
    <property type="evidence" value="ECO:0007669"/>
    <property type="project" value="UniProtKB-KW"/>
</dbReference>
<dbReference type="PANTHER" id="PTHR48475">
    <property type="entry name" value="RIBONUCLEASE H"/>
    <property type="match status" value="1"/>
</dbReference>
<dbReference type="GO" id="GO:0004519">
    <property type="term" value="F:endonuclease activity"/>
    <property type="evidence" value="ECO:0007669"/>
    <property type="project" value="UniProtKB-KW"/>
</dbReference>
<evidence type="ECO:0000259" key="7">
    <source>
        <dbReference type="Pfam" id="PF17917"/>
    </source>
</evidence>
<comment type="caution">
    <text evidence="8">The sequence shown here is derived from an EMBL/GenBank/DDBJ whole genome shotgun (WGS) entry which is preliminary data.</text>
</comment>
<dbReference type="InterPro" id="IPR043502">
    <property type="entry name" value="DNA/RNA_pol_sf"/>
</dbReference>
<dbReference type="AlphaFoldDB" id="A0AAV3Q5G0"/>
<evidence type="ECO:0000256" key="2">
    <source>
        <dbReference type="ARBA" id="ARBA00022695"/>
    </source>
</evidence>
<evidence type="ECO:0000256" key="3">
    <source>
        <dbReference type="ARBA" id="ARBA00022722"/>
    </source>
</evidence>
<sequence length="175" mass="20127">MCLRSDLRKVSRIHDQCEGNRANPEKEAQRLTGRITALTRFISRAGDWSLPFFKAIKRQKSLSGPYEQSFHFPQLLARPVAGDVLQLYLAISESTLSSVLIREEAKVERSVYYISIVLRVGEARYPQMEKLVYANIVAARKLKPYFEAYPVEVVTDQPLRKILENPSRSSQIVKW</sequence>
<dbReference type="EMBL" id="BAABME010003423">
    <property type="protein sequence ID" value="GAA0158745.1"/>
    <property type="molecule type" value="Genomic_DNA"/>
</dbReference>
<keyword evidence="6" id="KW-0695">RNA-directed DNA polymerase</keyword>
<evidence type="ECO:0000256" key="4">
    <source>
        <dbReference type="ARBA" id="ARBA00022759"/>
    </source>
</evidence>
<keyword evidence="5" id="KW-0378">Hydrolase</keyword>
<proteinExistence type="predicted"/>
<keyword evidence="1" id="KW-0808">Transferase</keyword>
<evidence type="ECO:0000256" key="5">
    <source>
        <dbReference type="ARBA" id="ARBA00022801"/>
    </source>
</evidence>
<dbReference type="Proteomes" id="UP001454036">
    <property type="component" value="Unassembled WGS sequence"/>
</dbReference>
<evidence type="ECO:0000256" key="1">
    <source>
        <dbReference type="ARBA" id="ARBA00022679"/>
    </source>
</evidence>
<name>A0AAV3Q5G0_LITER</name>
<accession>A0AAV3Q5G0</accession>
<gene>
    <name evidence="8" type="ORF">LIER_15691</name>
</gene>
<keyword evidence="4" id="KW-0255">Endonuclease</keyword>
<organism evidence="8 9">
    <name type="scientific">Lithospermum erythrorhizon</name>
    <name type="common">Purple gromwell</name>
    <name type="synonym">Lithospermum officinale var. erythrorhizon</name>
    <dbReference type="NCBI Taxonomy" id="34254"/>
    <lineage>
        <taxon>Eukaryota</taxon>
        <taxon>Viridiplantae</taxon>
        <taxon>Streptophyta</taxon>
        <taxon>Embryophyta</taxon>
        <taxon>Tracheophyta</taxon>
        <taxon>Spermatophyta</taxon>
        <taxon>Magnoliopsida</taxon>
        <taxon>eudicotyledons</taxon>
        <taxon>Gunneridae</taxon>
        <taxon>Pentapetalae</taxon>
        <taxon>asterids</taxon>
        <taxon>lamiids</taxon>
        <taxon>Boraginales</taxon>
        <taxon>Boraginaceae</taxon>
        <taxon>Boraginoideae</taxon>
        <taxon>Lithospermeae</taxon>
        <taxon>Lithospermum</taxon>
    </lineage>
</organism>
<dbReference type="SUPFAM" id="SSF56672">
    <property type="entry name" value="DNA/RNA polymerases"/>
    <property type="match status" value="1"/>
</dbReference>
<keyword evidence="2" id="KW-0548">Nucleotidyltransferase</keyword>
<feature type="domain" description="Reverse transcriptase RNase H-like" evidence="7">
    <location>
        <begin position="86"/>
        <end position="175"/>
    </location>
</feature>
<dbReference type="PANTHER" id="PTHR48475:SF2">
    <property type="entry name" value="RIBONUCLEASE H"/>
    <property type="match status" value="1"/>
</dbReference>
<keyword evidence="9" id="KW-1185">Reference proteome</keyword>
<keyword evidence="3" id="KW-0540">Nuclease</keyword>
<dbReference type="InterPro" id="IPR041373">
    <property type="entry name" value="RT_RNaseH"/>
</dbReference>
<dbReference type="Pfam" id="PF17917">
    <property type="entry name" value="RT_RNaseH"/>
    <property type="match status" value="1"/>
</dbReference>
<dbReference type="GO" id="GO:0016787">
    <property type="term" value="F:hydrolase activity"/>
    <property type="evidence" value="ECO:0007669"/>
    <property type="project" value="UniProtKB-KW"/>
</dbReference>
<protein>
    <recommendedName>
        <fullName evidence="7">Reverse transcriptase RNase H-like domain-containing protein</fullName>
    </recommendedName>
</protein>
<evidence type="ECO:0000256" key="6">
    <source>
        <dbReference type="ARBA" id="ARBA00022918"/>
    </source>
</evidence>